<dbReference type="OrthoDB" id="9768142at2"/>
<keyword evidence="1 5" id="KW-0132">Cell division</keyword>
<protein>
    <recommendedName>
        <fullName evidence="1">Cell division coordinator CpoB</fullName>
    </recommendedName>
</protein>
<dbReference type="STRING" id="568768.GCA_000406125_01310"/>
<dbReference type="SUPFAM" id="SSF48452">
    <property type="entry name" value="TPR-like"/>
    <property type="match status" value="1"/>
</dbReference>
<keyword evidence="6" id="KW-1185">Reference proteome</keyword>
<keyword evidence="1" id="KW-0574">Periplasm</keyword>
<dbReference type="KEGG" id="dic:Dpoa569_0002546"/>
<name>A0A5B8IDC6_9GAMM</name>
<evidence type="ECO:0000256" key="2">
    <source>
        <dbReference type="PROSITE-ProRule" id="PRU00339"/>
    </source>
</evidence>
<dbReference type="GO" id="GO:0030288">
    <property type="term" value="C:outer membrane-bounded periplasmic space"/>
    <property type="evidence" value="ECO:0007669"/>
    <property type="project" value="UniProtKB-UniRule"/>
</dbReference>
<organism evidence="5 6">
    <name type="scientific">Dickeya poaceiphila</name>
    <dbReference type="NCBI Taxonomy" id="568768"/>
    <lineage>
        <taxon>Bacteria</taxon>
        <taxon>Pseudomonadati</taxon>
        <taxon>Pseudomonadota</taxon>
        <taxon>Gammaproteobacteria</taxon>
        <taxon>Enterobacterales</taxon>
        <taxon>Pectobacteriaceae</taxon>
        <taxon>Dickeya</taxon>
    </lineage>
</organism>
<reference evidence="5 6" key="1">
    <citation type="journal article" date="2019" name="Environ. Microbiol.">
        <title>The phytopathogenic nature of Dickeya aquatica 174/2 and the dynamic early evolution of Dickeya pathogenicity.</title>
        <authorList>
            <person name="Duprey A."/>
            <person name="Taib N."/>
            <person name="Leonard S."/>
            <person name="Garin T."/>
            <person name="Flandrois J.P."/>
            <person name="Nasser W."/>
            <person name="Brochier-Armanet C."/>
            <person name="Reverchon S."/>
        </authorList>
    </citation>
    <scope>NUCLEOTIDE SEQUENCE [LARGE SCALE GENOMIC DNA]</scope>
    <source>
        <strain evidence="5 6">NCPPB 569</strain>
    </source>
</reference>
<sequence precursor="true">MSSNFRHHMLSLSLLVGVAVPWAATAQAPISNVGSGSVEDRVTQLERISNAHSQLLTQLQQQLADTQRDIDGLRGQIQENQYQLNQVVERQKQIYQQIDNLGSQNGGQSSSAVKSGSSAASTPAATADTGAASSTSADSAAAPAMTGDVNTDYNAAASLVLEKKQYDQAIVAFQNFVKKYPDSTYQPNANYWLGQLFYNKGKKDDAAYYFANVVKNYPKSPKASEAMFKVGLIMQEKGQTDKAKAVYQQVVKNYPNTDGAKQAQKRLEGL</sequence>
<keyword evidence="1" id="KW-0175">Coiled coil</keyword>
<comment type="function">
    <text evidence="1">Mediates coordination of peptidoglycan synthesis and outer membrane constriction during cell division.</text>
</comment>
<comment type="similarity">
    <text evidence="1">Belongs to the CpoB family.</text>
</comment>
<feature type="chain" id="PRO_5023364282" description="Cell division coordinator CpoB" evidence="1">
    <location>
        <begin position="29"/>
        <end position="270"/>
    </location>
</feature>
<gene>
    <name evidence="1 5" type="primary">cpoB</name>
    <name evidence="5" type="ORF">Dpoa569_0002546</name>
</gene>
<feature type="region of interest" description="Disordered" evidence="3">
    <location>
        <begin position="101"/>
        <end position="147"/>
    </location>
</feature>
<dbReference type="GO" id="GO:0043093">
    <property type="term" value="P:FtsZ-dependent cytokinesis"/>
    <property type="evidence" value="ECO:0007669"/>
    <property type="project" value="UniProtKB-UniRule"/>
</dbReference>
<dbReference type="PROSITE" id="PS50005">
    <property type="entry name" value="TPR"/>
    <property type="match status" value="2"/>
</dbReference>
<evidence type="ECO:0000313" key="5">
    <source>
        <dbReference type="EMBL" id="QDX30627.1"/>
    </source>
</evidence>
<dbReference type="GO" id="GO:0070206">
    <property type="term" value="P:protein trimerization"/>
    <property type="evidence" value="ECO:0007669"/>
    <property type="project" value="InterPro"/>
</dbReference>
<dbReference type="InterPro" id="IPR019734">
    <property type="entry name" value="TPR_rpt"/>
</dbReference>
<feature type="coiled-coil region" evidence="1">
    <location>
        <begin position="49"/>
        <end position="76"/>
    </location>
</feature>
<keyword evidence="1" id="KW-0131">Cell cycle</keyword>
<dbReference type="Gene3D" id="1.25.40.10">
    <property type="entry name" value="Tetratricopeptide repeat domain"/>
    <property type="match status" value="1"/>
</dbReference>
<dbReference type="Proteomes" id="UP000320591">
    <property type="component" value="Chromosome"/>
</dbReference>
<feature type="signal peptide" evidence="1">
    <location>
        <begin position="1"/>
        <end position="28"/>
    </location>
</feature>
<feature type="repeat" description="TPR" evidence="2">
    <location>
        <begin position="224"/>
        <end position="257"/>
    </location>
</feature>
<dbReference type="EMBL" id="CP042220">
    <property type="protein sequence ID" value="QDX30627.1"/>
    <property type="molecule type" value="Genomic_DNA"/>
</dbReference>
<dbReference type="NCBIfam" id="NF008068">
    <property type="entry name" value="PRK10803.1"/>
    <property type="match status" value="1"/>
</dbReference>
<feature type="repeat" description="TPR" evidence="2">
    <location>
        <begin position="187"/>
        <end position="220"/>
    </location>
</feature>
<evidence type="ECO:0000313" key="6">
    <source>
        <dbReference type="Proteomes" id="UP000320591"/>
    </source>
</evidence>
<evidence type="ECO:0000256" key="3">
    <source>
        <dbReference type="SAM" id="MobiDB-lite"/>
    </source>
</evidence>
<accession>A0A5B8IDC6</accession>
<keyword evidence="2" id="KW-0802">TPR repeat</keyword>
<dbReference type="RefSeq" id="WP_042869559.1">
    <property type="nucleotide sequence ID" value="NZ_CM001975.1"/>
</dbReference>
<dbReference type="NCBIfam" id="TIGR02795">
    <property type="entry name" value="tol_pal_ybgF"/>
    <property type="match status" value="1"/>
</dbReference>
<dbReference type="Pfam" id="PF16331">
    <property type="entry name" value="TolA_bind_tri"/>
    <property type="match status" value="1"/>
</dbReference>
<dbReference type="Gene3D" id="1.20.5.110">
    <property type="match status" value="1"/>
</dbReference>
<evidence type="ECO:0000256" key="1">
    <source>
        <dbReference type="HAMAP-Rule" id="MF_02066"/>
    </source>
</evidence>
<feature type="domain" description="YbgF trimerisation" evidence="4">
    <location>
        <begin position="37"/>
        <end position="108"/>
    </location>
</feature>
<dbReference type="InterPro" id="IPR011990">
    <property type="entry name" value="TPR-like_helical_dom_sf"/>
</dbReference>
<feature type="compositionally biased region" description="Low complexity" evidence="3">
    <location>
        <begin position="102"/>
        <end position="144"/>
    </location>
</feature>
<dbReference type="AlphaFoldDB" id="A0A5B8IDC6"/>
<comment type="subcellular location">
    <subcellularLocation>
        <location evidence="1">Periplasm</location>
    </subcellularLocation>
</comment>
<dbReference type="Pfam" id="PF13432">
    <property type="entry name" value="TPR_16"/>
    <property type="match status" value="1"/>
</dbReference>
<proteinExistence type="inferred from homology"/>
<dbReference type="InterPro" id="IPR034706">
    <property type="entry name" value="CpoB"/>
</dbReference>
<dbReference type="InterPro" id="IPR032519">
    <property type="entry name" value="YbgF_tri"/>
</dbReference>
<dbReference type="InterPro" id="IPR014162">
    <property type="entry name" value="CpoB_C"/>
</dbReference>
<evidence type="ECO:0000259" key="4">
    <source>
        <dbReference type="Pfam" id="PF16331"/>
    </source>
</evidence>
<dbReference type="Pfam" id="PF13174">
    <property type="entry name" value="TPR_6"/>
    <property type="match status" value="1"/>
</dbReference>
<dbReference type="HAMAP" id="MF_02066">
    <property type="entry name" value="CpoB"/>
    <property type="match status" value="1"/>
</dbReference>
<keyword evidence="1" id="KW-0732">Signal</keyword>